<proteinExistence type="predicted"/>
<comment type="caution">
    <text evidence="1">The sequence shown here is derived from an EMBL/GenBank/DDBJ whole genome shotgun (WGS) entry which is preliminary data.</text>
</comment>
<dbReference type="EMBL" id="JAATJE010000001">
    <property type="protein sequence ID" value="NJC32892.1"/>
    <property type="molecule type" value="Genomic_DNA"/>
</dbReference>
<name>A0ABX0XHS6_9SPHN</name>
<organism evidence="1 2">
    <name type="scientific">Sphingomonas jejuensis</name>
    <dbReference type="NCBI Taxonomy" id="904715"/>
    <lineage>
        <taxon>Bacteria</taxon>
        <taxon>Pseudomonadati</taxon>
        <taxon>Pseudomonadota</taxon>
        <taxon>Alphaproteobacteria</taxon>
        <taxon>Sphingomonadales</taxon>
        <taxon>Sphingomonadaceae</taxon>
        <taxon>Sphingomonas</taxon>
    </lineage>
</organism>
<evidence type="ECO:0000313" key="1">
    <source>
        <dbReference type="EMBL" id="NJC32892.1"/>
    </source>
</evidence>
<dbReference type="Proteomes" id="UP000734218">
    <property type="component" value="Unassembled WGS sequence"/>
</dbReference>
<dbReference type="SUPFAM" id="SSF54637">
    <property type="entry name" value="Thioesterase/thiol ester dehydrase-isomerase"/>
    <property type="match status" value="1"/>
</dbReference>
<dbReference type="Gene3D" id="3.10.129.10">
    <property type="entry name" value="Hotdog Thioesterase"/>
    <property type="match status" value="1"/>
</dbReference>
<dbReference type="InterPro" id="IPR029069">
    <property type="entry name" value="HotDog_dom_sf"/>
</dbReference>
<evidence type="ECO:0000313" key="2">
    <source>
        <dbReference type="Proteomes" id="UP000734218"/>
    </source>
</evidence>
<protein>
    <submittedName>
        <fullName evidence="1">Acyl dehydratase</fullName>
    </submittedName>
</protein>
<reference evidence="1 2" key="1">
    <citation type="submission" date="2020-03" db="EMBL/GenBank/DDBJ databases">
        <title>Genomic Encyclopedia of Type Strains, Phase IV (KMG-IV): sequencing the most valuable type-strain genomes for metagenomic binning, comparative biology and taxonomic classification.</title>
        <authorList>
            <person name="Goeker M."/>
        </authorList>
    </citation>
    <scope>NUCLEOTIDE SEQUENCE [LARGE SCALE GENOMIC DNA]</scope>
    <source>
        <strain evidence="1 2">DSM 27651</strain>
    </source>
</reference>
<sequence>MMRLLPPFAVDSVPGPEMADWCQALRDDNPIHLDRAAAERLGFGPYRVNPGPANLAYLLNMVMIDDPDAEIARVEASFLANLLEGDRAVAVGELAAPDRVTASLHRPRDGEPVVTAVIELRRPAP</sequence>
<accession>A0ABX0XHS6</accession>
<keyword evidence="2" id="KW-1185">Reference proteome</keyword>
<dbReference type="RefSeq" id="WP_167952409.1">
    <property type="nucleotide sequence ID" value="NZ_JAATJE010000001.1"/>
</dbReference>
<gene>
    <name evidence="1" type="ORF">GGR88_000366</name>
</gene>